<dbReference type="Proteomes" id="UP001156905">
    <property type="component" value="Unassembled WGS sequence"/>
</dbReference>
<gene>
    <name evidence="1" type="ORF">GCM10007857_19970</name>
</gene>
<accession>A0ABQ6ASU7</accession>
<keyword evidence="2" id="KW-1185">Reference proteome</keyword>
<comment type="caution">
    <text evidence="1">The sequence shown here is derived from an EMBL/GenBank/DDBJ whole genome shotgun (WGS) entry which is preliminary data.</text>
</comment>
<name>A0ABQ6ASU7_9BRAD</name>
<protein>
    <submittedName>
        <fullName evidence="1">Uncharacterized protein</fullName>
    </submittedName>
</protein>
<dbReference type="EMBL" id="BSOW01000005">
    <property type="protein sequence ID" value="GLR85287.1"/>
    <property type="molecule type" value="Genomic_DNA"/>
</dbReference>
<evidence type="ECO:0000313" key="1">
    <source>
        <dbReference type="EMBL" id="GLR85287.1"/>
    </source>
</evidence>
<sequence>MQDAISHHLIEGATKLKVIDVGADNEIRGAGKALRTNVALKFTFKKLNNIEGTTTQLNARIAAHVAYEQVELRFYRHAAAQQIRESIFYLLSIPSIIASF</sequence>
<reference evidence="2" key="1">
    <citation type="journal article" date="2019" name="Int. J. Syst. Evol. Microbiol.">
        <title>The Global Catalogue of Microorganisms (GCM) 10K type strain sequencing project: providing services to taxonomists for standard genome sequencing and annotation.</title>
        <authorList>
            <consortium name="The Broad Institute Genomics Platform"/>
            <consortium name="The Broad Institute Genome Sequencing Center for Infectious Disease"/>
            <person name="Wu L."/>
            <person name="Ma J."/>
        </authorList>
    </citation>
    <scope>NUCLEOTIDE SEQUENCE [LARGE SCALE GENOMIC DNA]</scope>
    <source>
        <strain evidence="2">NBRC 102520</strain>
    </source>
</reference>
<evidence type="ECO:0000313" key="2">
    <source>
        <dbReference type="Proteomes" id="UP001156905"/>
    </source>
</evidence>
<organism evidence="1 2">
    <name type="scientific">Bradyrhizobium iriomotense</name>
    <dbReference type="NCBI Taxonomy" id="441950"/>
    <lineage>
        <taxon>Bacteria</taxon>
        <taxon>Pseudomonadati</taxon>
        <taxon>Pseudomonadota</taxon>
        <taxon>Alphaproteobacteria</taxon>
        <taxon>Hyphomicrobiales</taxon>
        <taxon>Nitrobacteraceae</taxon>
        <taxon>Bradyrhizobium</taxon>
    </lineage>
</organism>
<proteinExistence type="predicted"/>